<keyword evidence="3" id="KW-1185">Reference proteome</keyword>
<feature type="binding site" evidence="1">
    <location>
        <position position="312"/>
    </location>
    <ligand>
        <name>Mg(2+)</name>
        <dbReference type="ChEBI" id="CHEBI:18420"/>
        <label>1</label>
    </ligand>
</feature>
<name>A0A840CI95_9BACT</name>
<dbReference type="Pfam" id="PF03747">
    <property type="entry name" value="ADP_ribosyl_GH"/>
    <property type="match status" value="1"/>
</dbReference>
<dbReference type="SUPFAM" id="SSF101478">
    <property type="entry name" value="ADP-ribosylglycohydrolase"/>
    <property type="match status" value="1"/>
</dbReference>
<dbReference type="Gene3D" id="2.60.120.260">
    <property type="entry name" value="Galactose-binding domain-like"/>
    <property type="match status" value="1"/>
</dbReference>
<evidence type="ECO:0000313" key="3">
    <source>
        <dbReference type="Proteomes" id="UP000555103"/>
    </source>
</evidence>
<dbReference type="PROSITE" id="PS51257">
    <property type="entry name" value="PROKAR_LIPOPROTEIN"/>
    <property type="match status" value="1"/>
</dbReference>
<dbReference type="Gene3D" id="1.10.4080.10">
    <property type="entry name" value="ADP-ribosylation/Crystallin J1"/>
    <property type="match status" value="1"/>
</dbReference>
<keyword evidence="1" id="KW-0460">Magnesium</keyword>
<feature type="binding site" evidence="1">
    <location>
        <position position="310"/>
    </location>
    <ligand>
        <name>Mg(2+)</name>
        <dbReference type="ChEBI" id="CHEBI:18420"/>
        <label>1</label>
    </ligand>
</feature>
<dbReference type="EMBL" id="JACIEP010000005">
    <property type="protein sequence ID" value="MBB4035747.1"/>
    <property type="molecule type" value="Genomic_DNA"/>
</dbReference>
<dbReference type="RefSeq" id="WP_183306677.1">
    <property type="nucleotide sequence ID" value="NZ_JACIEP010000005.1"/>
</dbReference>
<gene>
    <name evidence="2" type="ORF">GGR21_001642</name>
</gene>
<sequence length="515" mass="58380">MKITKFLFVAISILLTACSSSNKKSYELPDKLTITKYKLLDKIKGGWAGQTIGVTFGSYTEFLYNGTYIQDYQPIPWHEGYVKETMEAWPGLYDDIYMDLTFVEVFERIGMDAPTDSFAYAFAHAEYDLWHANQMARYNILNGIENPGHWLNNPHADDIDYQIEADFAGLMTPGMPNTASQISDRIGHLITYGDGWYGGVYVGAMYSLAFVSDNIEFIVTEALKTIPQESKFHQCIADVIKWHKQYPDDWHRTWFEIQRNHSEDIGCPDGVFAPLNIDAKLNAAYIVLGLLYGQGNFTRTMEISTRAGQDSDCNPSSAGGILGTMLGYSNIPEYWMAGLKGAEDIDFKYTTMSLNKVYEISNKHALEMIVRNDGMIDGENITIKVQKPEAVLLEQSFVNMFPVKKVNCHNPDIQILTFDFEGTGFVLRGGAAKRQENIPHGTLTATLYIDGEKMETSNISTSARYRKHELFWKYQLPKGKHTVKVEVNTPSDKYLLRSWDYIVYSDIPPATIHPE</sequence>
<comment type="caution">
    <text evidence="2">The sequence shown here is derived from an EMBL/GenBank/DDBJ whole genome shotgun (WGS) entry which is preliminary data.</text>
</comment>
<reference evidence="2 3" key="1">
    <citation type="submission" date="2020-08" db="EMBL/GenBank/DDBJ databases">
        <title>Genomic Encyclopedia of Type Strains, Phase IV (KMG-IV): sequencing the most valuable type-strain genomes for metagenomic binning, comparative biology and taxonomic classification.</title>
        <authorList>
            <person name="Goeker M."/>
        </authorList>
    </citation>
    <scope>NUCLEOTIDE SEQUENCE [LARGE SCALE GENOMIC DNA]</scope>
    <source>
        <strain evidence="2 3">DSM 104969</strain>
    </source>
</reference>
<dbReference type="InterPro" id="IPR005502">
    <property type="entry name" value="Ribosyl_crysJ1"/>
</dbReference>
<organism evidence="2 3">
    <name type="scientific">Dysgonomonas hofstadii</name>
    <dbReference type="NCBI Taxonomy" id="637886"/>
    <lineage>
        <taxon>Bacteria</taxon>
        <taxon>Pseudomonadati</taxon>
        <taxon>Bacteroidota</taxon>
        <taxon>Bacteroidia</taxon>
        <taxon>Bacteroidales</taxon>
        <taxon>Dysgonomonadaceae</taxon>
        <taxon>Dysgonomonas</taxon>
    </lineage>
</organism>
<accession>A0A840CI95</accession>
<dbReference type="Proteomes" id="UP000555103">
    <property type="component" value="Unassembled WGS sequence"/>
</dbReference>
<dbReference type="GO" id="GO:0046872">
    <property type="term" value="F:metal ion binding"/>
    <property type="evidence" value="ECO:0007669"/>
    <property type="project" value="UniProtKB-KW"/>
</dbReference>
<proteinExistence type="predicted"/>
<dbReference type="AlphaFoldDB" id="A0A840CI95"/>
<comment type="cofactor">
    <cofactor evidence="1">
        <name>Mg(2+)</name>
        <dbReference type="ChEBI" id="CHEBI:18420"/>
    </cofactor>
    <text evidence="1">Binds 2 magnesium ions per subunit.</text>
</comment>
<keyword evidence="1" id="KW-0479">Metal-binding</keyword>
<protein>
    <recommendedName>
        <fullName evidence="4">ADP-ribosylglycohydrolase</fullName>
    </recommendedName>
</protein>
<evidence type="ECO:0000256" key="1">
    <source>
        <dbReference type="PIRSR" id="PIRSR605502-1"/>
    </source>
</evidence>
<evidence type="ECO:0008006" key="4">
    <source>
        <dbReference type="Google" id="ProtNLM"/>
    </source>
</evidence>
<dbReference type="InterPro" id="IPR036705">
    <property type="entry name" value="Ribosyl_crysJ1_sf"/>
</dbReference>
<evidence type="ECO:0000313" key="2">
    <source>
        <dbReference type="EMBL" id="MBB4035747.1"/>
    </source>
</evidence>